<evidence type="ECO:0008006" key="4">
    <source>
        <dbReference type="Google" id="ProtNLM"/>
    </source>
</evidence>
<protein>
    <recommendedName>
        <fullName evidence="4">GPI inositol-deacylase</fullName>
    </recommendedName>
</protein>
<gene>
    <name evidence="2" type="ORF">PHYBOEH_005603</name>
</gene>
<evidence type="ECO:0000313" key="2">
    <source>
        <dbReference type="EMBL" id="KAG7394148.1"/>
    </source>
</evidence>
<organism evidence="2 3">
    <name type="scientific">Phytophthora boehmeriae</name>
    <dbReference type="NCBI Taxonomy" id="109152"/>
    <lineage>
        <taxon>Eukaryota</taxon>
        <taxon>Sar</taxon>
        <taxon>Stramenopiles</taxon>
        <taxon>Oomycota</taxon>
        <taxon>Peronosporomycetes</taxon>
        <taxon>Peronosporales</taxon>
        <taxon>Peronosporaceae</taxon>
        <taxon>Phytophthora</taxon>
    </lineage>
</organism>
<dbReference type="OrthoDB" id="95392at2759"/>
<sequence length="538" mass="57258">MKSWIPHLLAIATVAFSAPTASAGKSTVHGDLLASTTDWPSLQLQFKVKRNSMKIHGTSEFDVFANPVVSADGVDVRYDGFAEFTQDSTLHRYTLVDGVAYYSSSAAADQDQADQTSSSTVQCLESDSLPPLHDIISALNDATLASNVTTPDGAITCSAGNFFRISFGGGTYALCASGSSGVDIYGSDLDIAIKYLNKTVGISAPKMNAGAKSECETIVNPTSVTATTVALLTGEPTPESESRGFFGISISLTTPTCSCKSTPRPCVFIHGLGIDYEEEELQDSFSYYWGNMTEHAPCCTSFKYAIMDTVNNAWTNATQQQKVCNHALAVSESSTKSVVADTIIITHSMGGLTLAGAIANGTCSLDKSTSWVATSAPMKGSMGSDFSQDSCDGENGGFMDSLADLLGQCPTNASVLSLAYENGNNSSPELNDAYVAAQQAYQTNVTAALCSDDYSGLVSIYQATYWAGGHLIPHNSPENDGMVEFQSCAGGLPMSDFGSNYRDKFYVTHLNHADTTFYNGDALFKVYKKPVKWFECLL</sequence>
<name>A0A8T1WP76_9STRA</name>
<accession>A0A8T1WP76</accession>
<dbReference type="EMBL" id="JAGDFL010000295">
    <property type="protein sequence ID" value="KAG7394148.1"/>
    <property type="molecule type" value="Genomic_DNA"/>
</dbReference>
<keyword evidence="1" id="KW-0732">Signal</keyword>
<proteinExistence type="predicted"/>
<feature type="chain" id="PRO_5035772836" description="GPI inositol-deacylase" evidence="1">
    <location>
        <begin position="24"/>
        <end position="538"/>
    </location>
</feature>
<dbReference type="PANTHER" id="PTHR22538:SF1">
    <property type="entry name" value="VWFD DOMAIN-CONTAINING PROTEIN"/>
    <property type="match status" value="1"/>
</dbReference>
<evidence type="ECO:0000256" key="1">
    <source>
        <dbReference type="SAM" id="SignalP"/>
    </source>
</evidence>
<evidence type="ECO:0000313" key="3">
    <source>
        <dbReference type="Proteomes" id="UP000693981"/>
    </source>
</evidence>
<reference evidence="2" key="1">
    <citation type="submission" date="2021-02" db="EMBL/GenBank/DDBJ databases">
        <authorList>
            <person name="Palmer J.M."/>
        </authorList>
    </citation>
    <scope>NUCLEOTIDE SEQUENCE</scope>
    <source>
        <strain evidence="2">SCRP23</strain>
    </source>
</reference>
<keyword evidence="3" id="KW-1185">Reference proteome</keyword>
<dbReference type="PANTHER" id="PTHR22538">
    <property type="entry name" value="CILIA- AND FLAGELLA-ASSOCIATED PROTEIN 74"/>
    <property type="match status" value="1"/>
</dbReference>
<dbReference type="AlphaFoldDB" id="A0A8T1WP76"/>
<dbReference type="Proteomes" id="UP000693981">
    <property type="component" value="Unassembled WGS sequence"/>
</dbReference>
<feature type="signal peptide" evidence="1">
    <location>
        <begin position="1"/>
        <end position="23"/>
    </location>
</feature>
<comment type="caution">
    <text evidence="2">The sequence shown here is derived from an EMBL/GenBank/DDBJ whole genome shotgun (WGS) entry which is preliminary data.</text>
</comment>